<dbReference type="InterPro" id="IPR001509">
    <property type="entry name" value="Epimerase_deHydtase"/>
</dbReference>
<evidence type="ECO:0000313" key="5">
    <source>
        <dbReference type="EMBL" id="KAJ9671964.1"/>
    </source>
</evidence>
<gene>
    <name evidence="5" type="ORF">PVL29_025557</name>
</gene>
<name>A0AA39D5Z5_VITRO</name>
<dbReference type="AlphaFoldDB" id="A0AA39D5Z5"/>
<dbReference type="EMBL" id="JARBHA010000019">
    <property type="protein sequence ID" value="KAJ9671964.1"/>
    <property type="molecule type" value="Genomic_DNA"/>
</dbReference>
<dbReference type="CDD" id="cd08958">
    <property type="entry name" value="FR_SDR_e"/>
    <property type="match status" value="1"/>
</dbReference>
<dbReference type="PANTHER" id="PTHR10366">
    <property type="entry name" value="NAD DEPENDENT EPIMERASE/DEHYDRATASE"/>
    <property type="match status" value="1"/>
</dbReference>
<dbReference type="GO" id="GO:0016616">
    <property type="term" value="F:oxidoreductase activity, acting on the CH-OH group of donors, NAD or NADP as acceptor"/>
    <property type="evidence" value="ECO:0007669"/>
    <property type="project" value="TreeGrafter"/>
</dbReference>
<dbReference type="FunFam" id="3.40.50.720:FF:000085">
    <property type="entry name" value="Dihydroflavonol reductase"/>
    <property type="match status" value="1"/>
</dbReference>
<proteinExistence type="inferred from homology"/>
<dbReference type="Proteomes" id="UP001168098">
    <property type="component" value="Unassembled WGS sequence"/>
</dbReference>
<evidence type="ECO:0000256" key="2">
    <source>
        <dbReference type="ARBA" id="ARBA00023002"/>
    </source>
</evidence>
<accession>A0AA39D5Z5</accession>
<keyword evidence="2" id="KW-0560">Oxidoreductase</keyword>
<dbReference type="Gene3D" id="3.40.50.720">
    <property type="entry name" value="NAD(P)-binding Rossmann-like Domain"/>
    <property type="match status" value="2"/>
</dbReference>
<protein>
    <recommendedName>
        <fullName evidence="4">NAD-dependent epimerase/dehydratase domain-containing protein</fullName>
    </recommendedName>
</protein>
<dbReference type="SUPFAM" id="SSF51735">
    <property type="entry name" value="NAD(P)-binding Rossmann-fold domains"/>
    <property type="match status" value="1"/>
</dbReference>
<evidence type="ECO:0000256" key="1">
    <source>
        <dbReference type="ARBA" id="ARBA00022857"/>
    </source>
</evidence>
<comment type="similarity">
    <text evidence="3">Belongs to the NAD(P)-dependent epimerase/dehydratase family. Dihydroflavonol-4-reductase subfamily.</text>
</comment>
<dbReference type="PANTHER" id="PTHR10366:SF628">
    <property type="entry name" value="NAD(P)-BINDING ROSSMANN-FOLD SUPERFAMILY PROTEIN"/>
    <property type="match status" value="1"/>
</dbReference>
<keyword evidence="6" id="KW-1185">Reference proteome</keyword>
<keyword evidence="1" id="KW-0521">NADP</keyword>
<dbReference type="InterPro" id="IPR036291">
    <property type="entry name" value="NAD(P)-bd_dom_sf"/>
</dbReference>
<evidence type="ECO:0000256" key="3">
    <source>
        <dbReference type="ARBA" id="ARBA00023445"/>
    </source>
</evidence>
<reference evidence="5 6" key="1">
    <citation type="journal article" date="2023" name="BMC Biotechnol.">
        <title>Vitis rotundifolia cv Carlos genome sequencing.</title>
        <authorList>
            <person name="Huff M."/>
            <person name="Hulse-Kemp A."/>
            <person name="Scheffler B."/>
            <person name="Youngblood R."/>
            <person name="Simpson S."/>
            <person name="Babiker E."/>
            <person name="Staton M."/>
        </authorList>
    </citation>
    <scope>NUCLEOTIDE SEQUENCE [LARGE SCALE GENOMIC DNA]</scope>
    <source>
        <tissue evidence="5">Leaf</tissue>
    </source>
</reference>
<dbReference type="Pfam" id="PF01370">
    <property type="entry name" value="Epimerase"/>
    <property type="match status" value="2"/>
</dbReference>
<sequence>MENGPERKVEGKREEKMKFCVTGATGYIGSWLVNTLLQRGYMVHATLRDPEKAAHLLSLWSGCDRLRLFKADLLNEGSFDEAVKGCNGVYHVAASMEFNVMATENIGNAPLNYFSITSIGMKSGAEMEVFDDSSLFELEEAYVQSNIIDPAIKGTLNLLKACLKSKTVERVVFTSSISTITAKDSLGRWRAVVDESCQTPIDHVWKMRAGGWVYVLSKLLTEEAAFQFAKENGIDLVSIITTTVGGPFITSSVPSSIRVLLSPITGEPEFFSILSAVNSRMGSLALVHIEDICNAHIFLMEQAKAEGRYICGVQSYQMSELINHVAKVYPCSNIQRLVEEECGSVPSEISSKKLNDLGFNYKYGLEDIIQQTINCCVDCGFLPRIRR</sequence>
<dbReference type="InterPro" id="IPR050425">
    <property type="entry name" value="NAD(P)_dehydrat-like"/>
</dbReference>
<evidence type="ECO:0000313" key="6">
    <source>
        <dbReference type="Proteomes" id="UP001168098"/>
    </source>
</evidence>
<evidence type="ECO:0000259" key="4">
    <source>
        <dbReference type="Pfam" id="PF01370"/>
    </source>
</evidence>
<feature type="domain" description="NAD-dependent epimerase/dehydratase" evidence="4">
    <location>
        <begin position="147"/>
        <end position="309"/>
    </location>
</feature>
<comment type="caution">
    <text evidence="5">The sequence shown here is derived from an EMBL/GenBank/DDBJ whole genome shotgun (WGS) entry which is preliminary data.</text>
</comment>
<feature type="domain" description="NAD-dependent epimerase/dehydratase" evidence="4">
    <location>
        <begin position="20"/>
        <end position="95"/>
    </location>
</feature>
<organism evidence="5 6">
    <name type="scientific">Vitis rotundifolia</name>
    <name type="common">Muscadine grape</name>
    <dbReference type="NCBI Taxonomy" id="103349"/>
    <lineage>
        <taxon>Eukaryota</taxon>
        <taxon>Viridiplantae</taxon>
        <taxon>Streptophyta</taxon>
        <taxon>Embryophyta</taxon>
        <taxon>Tracheophyta</taxon>
        <taxon>Spermatophyta</taxon>
        <taxon>Magnoliopsida</taxon>
        <taxon>eudicotyledons</taxon>
        <taxon>Gunneridae</taxon>
        <taxon>Pentapetalae</taxon>
        <taxon>rosids</taxon>
        <taxon>Vitales</taxon>
        <taxon>Vitaceae</taxon>
        <taxon>Viteae</taxon>
        <taxon>Vitis</taxon>
    </lineage>
</organism>